<accession>A0A8C8RDI4</accession>
<name>A0A8C8RDI4_9SAUR</name>
<sequence>MALRITLLLWLLRPGEYGVPSSPKPPAGKGVGGLTTQTHLWLQHRPGSSRAGRCWSWMASRSPRGRGQSCLPWSCPRAMLRSSCATSRWLTRAPTAAPCTTGASLEREESTYRWQVESYLGITPVLWAGTGWPQGPLTSPAQTLRLFQSQILKG</sequence>
<evidence type="ECO:0000256" key="1">
    <source>
        <dbReference type="SAM" id="SignalP"/>
    </source>
</evidence>
<reference evidence="2" key="2">
    <citation type="submission" date="2025-09" db="UniProtKB">
        <authorList>
            <consortium name="Ensembl"/>
        </authorList>
    </citation>
    <scope>IDENTIFICATION</scope>
</reference>
<organism evidence="2 3">
    <name type="scientific">Pelusios castaneus</name>
    <name type="common">West African mud turtle</name>
    <dbReference type="NCBI Taxonomy" id="367368"/>
    <lineage>
        <taxon>Eukaryota</taxon>
        <taxon>Metazoa</taxon>
        <taxon>Chordata</taxon>
        <taxon>Craniata</taxon>
        <taxon>Vertebrata</taxon>
        <taxon>Euteleostomi</taxon>
        <taxon>Archelosauria</taxon>
        <taxon>Testudinata</taxon>
        <taxon>Testudines</taxon>
        <taxon>Pleurodira</taxon>
        <taxon>Pelomedusidae</taxon>
        <taxon>Pelusios</taxon>
    </lineage>
</organism>
<reference evidence="2" key="1">
    <citation type="submission" date="2025-08" db="UniProtKB">
        <authorList>
            <consortium name="Ensembl"/>
        </authorList>
    </citation>
    <scope>IDENTIFICATION</scope>
</reference>
<feature type="signal peptide" evidence="1">
    <location>
        <begin position="1"/>
        <end position="17"/>
    </location>
</feature>
<dbReference type="AlphaFoldDB" id="A0A8C8RDI4"/>
<proteinExistence type="predicted"/>
<protein>
    <submittedName>
        <fullName evidence="2">Uncharacterized protein</fullName>
    </submittedName>
</protein>
<feature type="chain" id="PRO_5034757854" evidence="1">
    <location>
        <begin position="18"/>
        <end position="154"/>
    </location>
</feature>
<dbReference type="Proteomes" id="UP000694393">
    <property type="component" value="Unplaced"/>
</dbReference>
<keyword evidence="3" id="KW-1185">Reference proteome</keyword>
<keyword evidence="1" id="KW-0732">Signal</keyword>
<evidence type="ECO:0000313" key="2">
    <source>
        <dbReference type="Ensembl" id="ENSPCEP00000003845.1"/>
    </source>
</evidence>
<dbReference type="Ensembl" id="ENSPCET00000003973.1">
    <property type="protein sequence ID" value="ENSPCEP00000003845.1"/>
    <property type="gene ID" value="ENSPCEG00000003066.1"/>
</dbReference>
<evidence type="ECO:0000313" key="3">
    <source>
        <dbReference type="Proteomes" id="UP000694393"/>
    </source>
</evidence>